<feature type="compositionally biased region" description="Gly residues" evidence="1">
    <location>
        <begin position="211"/>
        <end position="237"/>
    </location>
</feature>
<name>A0A5R9E5G1_9ACTN</name>
<dbReference type="EMBL" id="VAWE01000001">
    <property type="protein sequence ID" value="TLQ43253.1"/>
    <property type="molecule type" value="Genomic_DNA"/>
</dbReference>
<feature type="region of interest" description="Disordered" evidence="1">
    <location>
        <begin position="1"/>
        <end position="23"/>
    </location>
</feature>
<feature type="compositionally biased region" description="Basic and acidic residues" evidence="1">
    <location>
        <begin position="188"/>
        <end position="205"/>
    </location>
</feature>
<feature type="compositionally biased region" description="Low complexity" evidence="1">
    <location>
        <begin position="96"/>
        <end position="111"/>
    </location>
</feature>
<feature type="transmembrane region" description="Helical" evidence="2">
    <location>
        <begin position="134"/>
        <end position="154"/>
    </location>
</feature>
<dbReference type="AlphaFoldDB" id="A0A5R9E5G1"/>
<proteinExistence type="predicted"/>
<protein>
    <submittedName>
        <fullName evidence="3">Uncharacterized protein</fullName>
    </submittedName>
</protein>
<feature type="region of interest" description="Disordered" evidence="1">
    <location>
        <begin position="85"/>
        <end position="131"/>
    </location>
</feature>
<keyword evidence="4" id="KW-1185">Reference proteome</keyword>
<evidence type="ECO:0000313" key="4">
    <source>
        <dbReference type="Proteomes" id="UP000305921"/>
    </source>
</evidence>
<organism evidence="3 4">
    <name type="scientific">Streptomyces marianii</name>
    <dbReference type="NCBI Taxonomy" id="1817406"/>
    <lineage>
        <taxon>Bacteria</taxon>
        <taxon>Bacillati</taxon>
        <taxon>Actinomycetota</taxon>
        <taxon>Actinomycetes</taxon>
        <taxon>Kitasatosporales</taxon>
        <taxon>Streptomycetaceae</taxon>
        <taxon>Streptomyces</taxon>
    </lineage>
</organism>
<comment type="caution">
    <text evidence="3">The sequence shown here is derived from an EMBL/GenBank/DDBJ whole genome shotgun (WGS) entry which is preliminary data.</text>
</comment>
<evidence type="ECO:0000256" key="2">
    <source>
        <dbReference type="SAM" id="Phobius"/>
    </source>
</evidence>
<feature type="transmembrane region" description="Helical" evidence="2">
    <location>
        <begin position="26"/>
        <end position="44"/>
    </location>
</feature>
<dbReference type="OrthoDB" id="3481735at2"/>
<gene>
    <name evidence="3" type="ORF">FEF34_08995</name>
</gene>
<keyword evidence="2" id="KW-1133">Transmembrane helix</keyword>
<sequence length="291" mass="28638">MGKQKSDMHHTRDDGAAERKERRLDLSVPQVAGSALAAVAAAVFASQLGVYGTILGAGVVSVVATCGGSLFQHLFRRTGEQIRDVTQQAGPKVSRPPAGSSAAEPSAYGEPSGHREFGATTTHGTRARGRKRRLVAAAVVFAVAMLGITGYELASGRDLSGGRGTTVGTAVRGGDRAGDGSPSPSSPRGDRDDGRQGQRGGDHDGTSGTDDGSGAGGGEGDRGGSGTEGDGRGGSGSTSGSVPGADVGEGDRPSPGPSASSGGENPAVPQDPTPSAPAPAESTRGAAPDAS</sequence>
<reference evidence="3 4" key="1">
    <citation type="submission" date="2019-05" db="EMBL/GenBank/DDBJ databases">
        <title>Streptomyces marianii sp. nov., a novel marine actinomycete from southern coast of India.</title>
        <authorList>
            <person name="Iniyan A.M."/>
            <person name="Wink J."/>
            <person name="Ramprasad E."/>
            <person name="Ramana C.V."/>
            <person name="Bunk B."/>
            <person name="Sproer C."/>
            <person name="Joseph F.-J.R.S."/>
            <person name="Vincent S.G.P."/>
        </authorList>
    </citation>
    <scope>NUCLEOTIDE SEQUENCE [LARGE SCALE GENOMIC DNA]</scope>
    <source>
        <strain evidence="3 4">ICN19</strain>
    </source>
</reference>
<keyword evidence="2" id="KW-0472">Membrane</keyword>
<feature type="transmembrane region" description="Helical" evidence="2">
    <location>
        <begin position="50"/>
        <end position="71"/>
    </location>
</feature>
<keyword evidence="2" id="KW-0812">Transmembrane</keyword>
<accession>A0A5R9E5G1</accession>
<dbReference type="Proteomes" id="UP000305921">
    <property type="component" value="Unassembled WGS sequence"/>
</dbReference>
<evidence type="ECO:0000313" key="3">
    <source>
        <dbReference type="EMBL" id="TLQ43253.1"/>
    </source>
</evidence>
<evidence type="ECO:0000256" key="1">
    <source>
        <dbReference type="SAM" id="MobiDB-lite"/>
    </source>
</evidence>
<feature type="region of interest" description="Disordered" evidence="1">
    <location>
        <begin position="154"/>
        <end position="291"/>
    </location>
</feature>